<dbReference type="AlphaFoldDB" id="A0A7J5E0L5"/>
<accession>A0A7J5E0L5</accession>
<reference evidence="2 3" key="1">
    <citation type="submission" date="2019-09" db="EMBL/GenBank/DDBJ databases">
        <title>Pimelobacter sp. isolated from Paulinella.</title>
        <authorList>
            <person name="Jeong S.E."/>
        </authorList>
    </citation>
    <scope>NUCLEOTIDE SEQUENCE [LARGE SCALE GENOMIC DNA]</scope>
    <source>
        <strain evidence="2 3">Pch-N</strain>
    </source>
</reference>
<organism evidence="2 3">
    <name type="scientific">Nocardioides simplex</name>
    <name type="common">Arthrobacter simplex</name>
    <dbReference type="NCBI Taxonomy" id="2045"/>
    <lineage>
        <taxon>Bacteria</taxon>
        <taxon>Bacillati</taxon>
        <taxon>Actinomycetota</taxon>
        <taxon>Actinomycetes</taxon>
        <taxon>Propionibacteriales</taxon>
        <taxon>Nocardioidaceae</taxon>
        <taxon>Pimelobacter</taxon>
    </lineage>
</organism>
<gene>
    <name evidence="2" type="ORF">F9L07_08185</name>
</gene>
<evidence type="ECO:0000313" key="2">
    <source>
        <dbReference type="EMBL" id="KAB2811815.1"/>
    </source>
</evidence>
<feature type="transmembrane region" description="Helical" evidence="1">
    <location>
        <begin position="22"/>
        <end position="43"/>
    </location>
</feature>
<keyword evidence="1" id="KW-0812">Transmembrane</keyword>
<keyword evidence="1" id="KW-1133">Transmembrane helix</keyword>
<dbReference type="EMBL" id="WBVM01000001">
    <property type="protein sequence ID" value="KAB2811815.1"/>
    <property type="molecule type" value="Genomic_DNA"/>
</dbReference>
<protein>
    <submittedName>
        <fullName evidence="2">Uncharacterized protein</fullName>
    </submittedName>
</protein>
<feature type="transmembrane region" description="Helical" evidence="1">
    <location>
        <begin position="55"/>
        <end position="82"/>
    </location>
</feature>
<evidence type="ECO:0000256" key="1">
    <source>
        <dbReference type="SAM" id="Phobius"/>
    </source>
</evidence>
<name>A0A7J5E0L5_NOCSI</name>
<feature type="transmembrane region" description="Helical" evidence="1">
    <location>
        <begin position="89"/>
        <end position="111"/>
    </location>
</feature>
<keyword evidence="1" id="KW-0472">Membrane</keyword>
<proteinExistence type="predicted"/>
<dbReference type="Proteomes" id="UP000449906">
    <property type="component" value="Unassembled WGS sequence"/>
</dbReference>
<evidence type="ECO:0000313" key="3">
    <source>
        <dbReference type="Proteomes" id="UP000449906"/>
    </source>
</evidence>
<dbReference type="RefSeq" id="WP_151579245.1">
    <property type="nucleotide sequence ID" value="NZ_WBVM01000001.1"/>
</dbReference>
<sequence length="114" mass="11448">MTTTPTSNPTPTATPAPLGTRITAWVAIVLGVAETGLAVWAWVETASYSGESSTAAVGFVVALLVGIPGGCALVLGVIGLAVARRMAGLPLAILGVTIAAGPVVLWLSAWLPWL</sequence>
<comment type="caution">
    <text evidence="2">The sequence shown here is derived from an EMBL/GenBank/DDBJ whole genome shotgun (WGS) entry which is preliminary data.</text>
</comment>